<dbReference type="Proteomes" id="UP000095594">
    <property type="component" value="Unassembled WGS sequence"/>
</dbReference>
<dbReference type="InterPro" id="IPR017853">
    <property type="entry name" value="GH"/>
</dbReference>
<evidence type="ECO:0000259" key="2">
    <source>
        <dbReference type="SMART" id="SM00642"/>
    </source>
</evidence>
<dbReference type="PANTHER" id="PTHR43002">
    <property type="entry name" value="GLYCOGEN DEBRANCHING ENZYME"/>
    <property type="match status" value="1"/>
</dbReference>
<dbReference type="Pfam" id="PF00128">
    <property type="entry name" value="Alpha-amylase"/>
    <property type="match status" value="1"/>
</dbReference>
<dbReference type="InterPro" id="IPR011840">
    <property type="entry name" value="PulA_typeI"/>
</dbReference>
<name>A0A174BQL6_9CLOT</name>
<protein>
    <submittedName>
        <fullName evidence="3">Pullulanase</fullName>
        <ecNumber evidence="3">3.2.1.41</ecNumber>
    </submittedName>
</protein>
<accession>A0A174BQL6</accession>
<dbReference type="InterPro" id="IPR006047">
    <property type="entry name" value="GH13_cat_dom"/>
</dbReference>
<dbReference type="AlphaFoldDB" id="A0A174BQL6"/>
<dbReference type="Gene3D" id="3.20.20.80">
    <property type="entry name" value="Glycosidases"/>
    <property type="match status" value="1"/>
</dbReference>
<gene>
    <name evidence="3" type="primary">pulB</name>
    <name evidence="3" type="ORF">ERS852471_00843</name>
</gene>
<dbReference type="EC" id="3.2.1.41" evidence="3"/>
<dbReference type="InterPro" id="IPR013783">
    <property type="entry name" value="Ig-like_fold"/>
</dbReference>
<evidence type="ECO:0000313" key="4">
    <source>
        <dbReference type="Proteomes" id="UP000095594"/>
    </source>
</evidence>
<dbReference type="SMART" id="SM00642">
    <property type="entry name" value="Aamy"/>
    <property type="match status" value="1"/>
</dbReference>
<organism evidence="3 4">
    <name type="scientific">Clostridium disporicum</name>
    <dbReference type="NCBI Taxonomy" id="84024"/>
    <lineage>
        <taxon>Bacteria</taxon>
        <taxon>Bacillati</taxon>
        <taxon>Bacillota</taxon>
        <taxon>Clostridia</taxon>
        <taxon>Eubacteriales</taxon>
        <taxon>Clostridiaceae</taxon>
        <taxon>Clostridium</taxon>
    </lineage>
</organism>
<dbReference type="NCBIfam" id="TIGR02104">
    <property type="entry name" value="pulA_typeI"/>
    <property type="match status" value="1"/>
</dbReference>
<dbReference type="GO" id="GO:0051060">
    <property type="term" value="F:pullulanase activity"/>
    <property type="evidence" value="ECO:0007669"/>
    <property type="project" value="UniProtKB-EC"/>
</dbReference>
<dbReference type="InterPro" id="IPR014756">
    <property type="entry name" value="Ig_E-set"/>
</dbReference>
<dbReference type="Gene3D" id="2.60.40.1180">
    <property type="entry name" value="Golgi alpha-mannosidase II"/>
    <property type="match status" value="1"/>
</dbReference>
<feature type="domain" description="Glycosyl hydrolase family 13 catalytic" evidence="2">
    <location>
        <begin position="575"/>
        <end position="954"/>
    </location>
</feature>
<dbReference type="CDD" id="cd02860">
    <property type="entry name" value="E_set_Pullulanase"/>
    <property type="match status" value="1"/>
</dbReference>
<dbReference type="SUPFAM" id="SSF51445">
    <property type="entry name" value="(Trans)glycosidases"/>
    <property type="match status" value="1"/>
</dbReference>
<sequence length="1066" mass="123076">MEILNYVEKFEVDGNKHGRYGIKLSPMSNTIRFTAKYDNAICAYIVGDFNNWEKLEEFKLNWQLDIEDGTLKMIKDVKFENGLEEGQYRYKYILVDREGDEIWVDNPYGGKNGFKFTWDRVENFLEILSSNKFVTYKAPVELVGRVVELYDKVSFPDINWYLKEEIEGVKLENSYLYVSEDVEEGTEIVVIAQTSDNKYKNEKKIIVSKSLPDQTLVHFLTDDNKYIGESYLWNCWAFQDGCDSKEIDFNIETDFGDSAYMPYHNFIIRKKQWGPNWVNQWAEQSPTFNTGNKENNLYILYGIPSPYNSLKEAVMACGTKIKFAVIDNDRKIKAYLTREPLLGVDFHLYINGEKIEGVSTIIRGREVILTNIPKNINANDLVVVSPSNMYNPCKVTMRSYLDKYYYSKEIGVSFLTEDIVLRLWAPTAYKVEIALYNNYDDLNQNYCTVEEMAYDQKTGTHYAAIDREKNQGKYYLYKLYFRDINNDGEIIDKINYAVDPYAFAVGVNGDKGVLIDINSNDCKPLGWKEDKSPYIDKKIDSIIYEAHVRDFTIDKTSGVSDDLRGTYLGLVEEGTSYIDEVSNKKVSTGIDHLKELGITHIHLLPTYDFGSVDERFKDIEGNRNWGYDPKNYNVPEGSYSTDPYNPITRILEFRQMVQGFHKNGIRVVLDMVYNHMMSTENMDKIVPGYYFRTDYLGRYSNGSGCGNELCTERPMVRKFILDSCSHWIKDYHVDGLRFDLMELMDIKTTKEIVRKTSRIDKNFLIYGEPWKGGDSPVKNGTYKGSQKKENFSVFNDTFRDAIRGDNSPSRGFINGDQHNAIKAWNIVEGLKGSIYTITYNPDESINYMDAHDNYTLWDQIEKTQNYNTQYGQYRDNIGDNILDNYNVRQYLLGASILFTAQGIPFFQGGSEFLRTKQGDHNSYKSGDIINSIKWSDKVKYNEVFEYYKGLIKIRKQYDLFKITSPEDVKKNLSIKFAHNDDKSGVIISSISSEDNSEEFIIIYNGTSIDNYDVNSEISLDVDKEWSIIANGKLAGVEVIKKIVDSNIPLIKSYSAVILRGIALLEK</sequence>
<dbReference type="InterPro" id="IPR004193">
    <property type="entry name" value="Glyco_hydro_13_N"/>
</dbReference>
<evidence type="ECO:0000256" key="1">
    <source>
        <dbReference type="ARBA" id="ARBA00008061"/>
    </source>
</evidence>
<evidence type="ECO:0000313" key="3">
    <source>
        <dbReference type="EMBL" id="CUO02883.1"/>
    </source>
</evidence>
<dbReference type="Pfam" id="PF02922">
    <property type="entry name" value="CBM_48"/>
    <property type="match status" value="1"/>
</dbReference>
<dbReference type="EMBL" id="CYZX01000004">
    <property type="protein sequence ID" value="CUO02883.1"/>
    <property type="molecule type" value="Genomic_DNA"/>
</dbReference>
<reference evidence="3 4" key="1">
    <citation type="submission" date="2015-09" db="EMBL/GenBank/DDBJ databases">
        <authorList>
            <consortium name="Pathogen Informatics"/>
        </authorList>
    </citation>
    <scope>NUCLEOTIDE SEQUENCE [LARGE SCALE GENOMIC DNA]</scope>
    <source>
        <strain evidence="3 4">2789STDY5834856</strain>
    </source>
</reference>
<comment type="similarity">
    <text evidence="1">Belongs to the glycosyl hydrolase 13 family.</text>
</comment>
<dbReference type="InterPro" id="IPR013780">
    <property type="entry name" value="Glyco_hydro_b"/>
</dbReference>
<dbReference type="CDD" id="cd11341">
    <property type="entry name" value="AmyAc_Pullulanase_LD-like"/>
    <property type="match status" value="1"/>
</dbReference>
<dbReference type="Gene3D" id="2.60.40.10">
    <property type="entry name" value="Immunoglobulins"/>
    <property type="match status" value="2"/>
</dbReference>
<dbReference type="GO" id="GO:0005975">
    <property type="term" value="P:carbohydrate metabolic process"/>
    <property type="evidence" value="ECO:0007669"/>
    <property type="project" value="InterPro"/>
</dbReference>
<dbReference type="SUPFAM" id="SSF81296">
    <property type="entry name" value="E set domains"/>
    <property type="match status" value="1"/>
</dbReference>
<keyword evidence="3" id="KW-0378">Hydrolase</keyword>
<proteinExistence type="inferred from homology"/>
<dbReference type="RefSeq" id="WP_070205644.1">
    <property type="nucleotide sequence ID" value="NZ_CABIXQ010000004.1"/>
</dbReference>
<keyword evidence="3" id="KW-0326">Glycosidase</keyword>